<feature type="region of interest" description="Disordered" evidence="2">
    <location>
        <begin position="702"/>
        <end position="736"/>
    </location>
</feature>
<dbReference type="OrthoDB" id="559690at2759"/>
<dbReference type="EMBL" id="JAEHOC010000043">
    <property type="protein sequence ID" value="KAG2427106.1"/>
    <property type="molecule type" value="Genomic_DNA"/>
</dbReference>
<sequence length="736" mass="77299">MLPDDARARILGGRFTRTSAGCRLACTALRELYDSSVSHASLILGEGNAAAWQQGQQVRSPLTRLTGCHSLKLRLGHKDCDRLVSLAFVGATAADRQRITRLKVKCRVSYDMARVVETLAGRLPALEELELEGHNAAEDAAAAVVRGQLTLCAIADFFPRLRCLVLPLPGNTALAGLAACTQLRKLTMSTASEDEPHELTQAALEGLSQLQQLERLTLGCFRLRAGDESLLTQLLTTHRPPNLRSLDLLGPVGSFLDVDFTRAAGSGAQPGGRRGMRCVSLGCVSTSAGMMQCTDQLARAVLAAADQLQQLTVPKLTVQALVLSPEWRLPQYLQSDDPLPRLVARCGRVELGTLVGWQLGAPVWDPAPVLAVVRLLGLPSCLVLEHGCWEPQATQAQELASRGAAVGAGEPAAGSAATPAPVERRQTRHMALLQGQQQLAQQQQHQGVRPQQLQLGTATPEQVLLRAIDELAAEAAQAGANRGGGGGGGSRAAGGHLVLLRGALPPRDEGSMTRKAWMKGAVEHCVGLALQEQAGQQPERSRGAGGALPTAGPPSSARELERCWELIGQEWNHIAAPAAGVLLLDCGADQRAAELAALLSVASGSSSMQPRGETGSARAVTAAVIQAQAGDAADVLCSRIVKVLADMWARSEQGGGGGTGSTTGGGSSSSSNRKEANEDALRRLLALDHGVRQLCWCVQHPCRAESDSDPGTDSSVDDDDEDDDDGSDADDADGLV</sequence>
<evidence type="ECO:0000313" key="4">
    <source>
        <dbReference type="Proteomes" id="UP000650467"/>
    </source>
</evidence>
<evidence type="ECO:0000313" key="3">
    <source>
        <dbReference type="EMBL" id="KAG2427106.1"/>
    </source>
</evidence>
<feature type="compositionally biased region" description="Low complexity" evidence="2">
    <location>
        <begin position="547"/>
        <end position="556"/>
    </location>
</feature>
<organism evidence="3 4">
    <name type="scientific">Chlamydomonas incerta</name>
    <dbReference type="NCBI Taxonomy" id="51695"/>
    <lineage>
        <taxon>Eukaryota</taxon>
        <taxon>Viridiplantae</taxon>
        <taxon>Chlorophyta</taxon>
        <taxon>core chlorophytes</taxon>
        <taxon>Chlorophyceae</taxon>
        <taxon>CS clade</taxon>
        <taxon>Chlamydomonadales</taxon>
        <taxon>Chlamydomonadaceae</taxon>
        <taxon>Chlamydomonas</taxon>
    </lineage>
</organism>
<evidence type="ECO:0000256" key="2">
    <source>
        <dbReference type="SAM" id="MobiDB-lite"/>
    </source>
</evidence>
<feature type="region of interest" description="Disordered" evidence="2">
    <location>
        <begin position="533"/>
        <end position="556"/>
    </location>
</feature>
<comment type="caution">
    <text evidence="3">The sequence shown here is derived from an EMBL/GenBank/DDBJ whole genome shotgun (WGS) entry which is preliminary data.</text>
</comment>
<dbReference type="AlphaFoldDB" id="A0A835VVX3"/>
<dbReference type="GO" id="GO:0005930">
    <property type="term" value="C:axoneme"/>
    <property type="evidence" value="ECO:0007669"/>
    <property type="project" value="UniProtKB-SubCell"/>
</dbReference>
<dbReference type="Gene3D" id="3.80.10.10">
    <property type="entry name" value="Ribonuclease Inhibitor"/>
    <property type="match status" value="1"/>
</dbReference>
<name>A0A835VVX3_CHLIN</name>
<protein>
    <submittedName>
        <fullName evidence="3">Uncharacterized protein</fullName>
    </submittedName>
</protein>
<dbReference type="Proteomes" id="UP000650467">
    <property type="component" value="Unassembled WGS sequence"/>
</dbReference>
<feature type="region of interest" description="Disordered" evidence="2">
    <location>
        <begin position="651"/>
        <end position="677"/>
    </location>
</feature>
<dbReference type="SUPFAM" id="SSF52047">
    <property type="entry name" value="RNI-like"/>
    <property type="match status" value="1"/>
</dbReference>
<feature type="compositionally biased region" description="Gly residues" evidence="2">
    <location>
        <begin position="653"/>
        <end position="667"/>
    </location>
</feature>
<feature type="region of interest" description="Disordered" evidence="2">
    <location>
        <begin position="404"/>
        <end position="424"/>
    </location>
</feature>
<evidence type="ECO:0000256" key="1">
    <source>
        <dbReference type="ARBA" id="ARBA00004430"/>
    </source>
</evidence>
<gene>
    <name evidence="3" type="ORF">HXX76_012617</name>
</gene>
<dbReference type="InterPro" id="IPR032675">
    <property type="entry name" value="LRR_dom_sf"/>
</dbReference>
<keyword evidence="4" id="KW-1185">Reference proteome</keyword>
<comment type="subcellular location">
    <subcellularLocation>
        <location evidence="1">Cytoplasm</location>
        <location evidence="1">Cytoskeleton</location>
        <location evidence="1">Cilium axoneme</location>
    </subcellularLocation>
</comment>
<accession>A0A835VVX3</accession>
<feature type="compositionally biased region" description="Acidic residues" evidence="2">
    <location>
        <begin position="707"/>
        <end position="736"/>
    </location>
</feature>
<proteinExistence type="predicted"/>
<feature type="compositionally biased region" description="Low complexity" evidence="2">
    <location>
        <begin position="404"/>
        <end position="421"/>
    </location>
</feature>
<reference evidence="3" key="1">
    <citation type="journal article" date="2020" name="bioRxiv">
        <title>Comparative genomics of Chlamydomonas.</title>
        <authorList>
            <person name="Craig R.J."/>
            <person name="Hasan A.R."/>
            <person name="Ness R.W."/>
            <person name="Keightley P.D."/>
        </authorList>
    </citation>
    <scope>NUCLEOTIDE SEQUENCE</scope>
    <source>
        <strain evidence="3">SAG 7.73</strain>
    </source>
</reference>